<evidence type="ECO:0000313" key="21">
    <source>
        <dbReference type="Proteomes" id="UP001374584"/>
    </source>
</evidence>
<dbReference type="Gene3D" id="1.20.120.1230">
    <property type="match status" value="1"/>
</dbReference>
<dbReference type="Proteomes" id="UP001374584">
    <property type="component" value="Unassembled WGS sequence"/>
</dbReference>
<dbReference type="GO" id="GO:0005985">
    <property type="term" value="P:sucrose metabolic process"/>
    <property type="evidence" value="ECO:0007669"/>
    <property type="project" value="InterPro"/>
</dbReference>
<evidence type="ECO:0000256" key="1">
    <source>
        <dbReference type="ARBA" id="ARBA00001974"/>
    </source>
</evidence>
<evidence type="ECO:0000259" key="19">
    <source>
        <dbReference type="Pfam" id="PF24862"/>
    </source>
</evidence>
<dbReference type="InterPro" id="IPR056736">
    <property type="entry name" value="SUS_EPBD"/>
</dbReference>
<keyword evidence="6" id="KW-0285">Flavoprotein</keyword>
<dbReference type="Pfam" id="PF02770">
    <property type="entry name" value="Acyl-CoA_dh_M"/>
    <property type="match status" value="1"/>
</dbReference>
<feature type="domain" description="Sucrose synthase first GT-B" evidence="15">
    <location>
        <begin position="267"/>
        <end position="555"/>
    </location>
</feature>
<evidence type="ECO:0000313" key="20">
    <source>
        <dbReference type="EMBL" id="KAK7354828.1"/>
    </source>
</evidence>
<dbReference type="InterPro" id="IPR056735">
    <property type="entry name" value="SUS_N"/>
</dbReference>
<evidence type="ECO:0000259" key="13">
    <source>
        <dbReference type="Pfam" id="PF00441"/>
    </source>
</evidence>
<evidence type="ECO:0000259" key="15">
    <source>
        <dbReference type="Pfam" id="PF00862"/>
    </source>
</evidence>
<dbReference type="Gene3D" id="3.90.1200.10">
    <property type="match status" value="1"/>
</dbReference>
<dbReference type="Gene3D" id="1.10.540.10">
    <property type="entry name" value="Acyl-CoA dehydrogenase/oxidase, N-terminal domain"/>
    <property type="match status" value="1"/>
</dbReference>
<reference evidence="20 21" key="1">
    <citation type="submission" date="2024-01" db="EMBL/GenBank/DDBJ databases">
        <title>The genomes of 5 underutilized Papilionoideae crops provide insights into root nodulation and disease resistanc.</title>
        <authorList>
            <person name="Jiang F."/>
        </authorList>
    </citation>
    <scope>NUCLEOTIDE SEQUENCE [LARGE SCALE GENOMIC DNA]</scope>
    <source>
        <strain evidence="20">JINMINGXINNONG_FW02</strain>
        <tissue evidence="20">Leaves</tissue>
    </source>
</reference>
<evidence type="ECO:0000259" key="17">
    <source>
        <dbReference type="Pfam" id="PF02770"/>
    </source>
</evidence>
<dbReference type="Gene3D" id="1.20.140.10">
    <property type="entry name" value="Butyryl-CoA Dehydrogenase, subunit A, domain 3"/>
    <property type="match status" value="1"/>
</dbReference>
<dbReference type="FunFam" id="3.10.450.330:FF:000001">
    <property type="entry name" value="Sucrose synthase"/>
    <property type="match status" value="1"/>
</dbReference>
<keyword evidence="10" id="KW-0560">Oxidoreductase</keyword>
<dbReference type="Gene3D" id="3.10.450.330">
    <property type="match status" value="1"/>
</dbReference>
<keyword evidence="8 12" id="KW-0808">Transferase</keyword>
<keyword evidence="7 12" id="KW-0328">Glycosyltransferase</keyword>
<comment type="cofactor">
    <cofactor evidence="1">
        <name>FAD</name>
        <dbReference type="ChEBI" id="CHEBI:57692"/>
    </cofactor>
</comment>
<evidence type="ECO:0000259" key="18">
    <source>
        <dbReference type="Pfam" id="PF24861"/>
    </source>
</evidence>
<evidence type="ECO:0000256" key="12">
    <source>
        <dbReference type="RuleBase" id="RU280817"/>
    </source>
</evidence>
<dbReference type="InterPro" id="IPR009100">
    <property type="entry name" value="AcylCoA_DH/oxidase_NM_dom_sf"/>
</dbReference>
<name>A0AAN9R5N4_PHACN</name>
<dbReference type="Pfam" id="PF00862">
    <property type="entry name" value="GT-B_Sucrose_synth"/>
    <property type="match status" value="1"/>
</dbReference>
<dbReference type="SUPFAM" id="SSF53756">
    <property type="entry name" value="UDP-Glycosyltransferase/glycogen phosphorylase"/>
    <property type="match status" value="1"/>
</dbReference>
<evidence type="ECO:0000256" key="11">
    <source>
        <dbReference type="ARBA" id="ARBA00049030"/>
    </source>
</evidence>
<dbReference type="SUPFAM" id="SSF47203">
    <property type="entry name" value="Acyl-CoA dehydrogenase C-terminal domain-like"/>
    <property type="match status" value="1"/>
</dbReference>
<evidence type="ECO:0000256" key="7">
    <source>
        <dbReference type="ARBA" id="ARBA00022676"/>
    </source>
</evidence>
<dbReference type="PANTHER" id="PTHR45839:SF9">
    <property type="entry name" value="SUCROSE SYNTHASE 2"/>
    <property type="match status" value="1"/>
</dbReference>
<evidence type="ECO:0000259" key="16">
    <source>
        <dbReference type="Pfam" id="PF01636"/>
    </source>
</evidence>
<dbReference type="EC" id="2.4.1.13" evidence="5 12"/>
<evidence type="ECO:0000256" key="2">
    <source>
        <dbReference type="ARBA" id="ARBA00002595"/>
    </source>
</evidence>
<feature type="domain" description="Aminoglycoside phosphotransferase" evidence="16">
    <location>
        <begin position="853"/>
        <end position="1101"/>
    </location>
</feature>
<keyword evidence="9" id="KW-0274">FAD</keyword>
<dbReference type="Gene3D" id="3.30.200.20">
    <property type="entry name" value="Phosphorylase Kinase, domain 1"/>
    <property type="match status" value="1"/>
</dbReference>
<dbReference type="InterPro" id="IPR009075">
    <property type="entry name" value="AcylCo_DH/oxidase_C"/>
</dbReference>
<dbReference type="GO" id="GO:0016157">
    <property type="term" value="F:sucrose synthase activity"/>
    <property type="evidence" value="ECO:0007669"/>
    <property type="project" value="UniProtKB-UniRule"/>
</dbReference>
<sequence length="1633" mass="184093">MSASRMDRASSVRERVQDTFSKYRNELISLLSRYVAGGKGLLQPHDLLDQVEKILQEDEGMQKLKESSFVKELESAQEAIVLPPFVSIALRPRCGVWEYFRVNAFELSVDSLNVAEYLRFKEELVDGECNDKYMLELDFEPFNATFPRPTRSSSIGNGVQFLNRHLSSFMFRNKESLDPLLAFLRTHKYDGHAMMVNDRIHNISKLQSSMARAEEILSNLPPNTPYSDFEYELQGLGLERGWGDTAERVLEMVHLLLDILQAPDPNTLESFLGRIPMVFNVVIVSPAGYFGQVNILGLPDTGGQIVYILDQVRALEKEMLVRIQKQGLDVSPKILIVTRLIPEAKGTTCNQRLERVSGTENSYILRVPFKTKNGILRKWISRFDMWPYLETFAEDASHEIAAELQGIPDLIIGNYSHGNLVATLLSYKLGITQCNIAHSLEKTKHPGSDIYWKKYEDKYHFTCQFTADLIAMNNADFIITSTYQEIAGSKNNVGQYESHTAFTLPGLYRVVHGIDVFDPKFNIVSPGADMRIYFPFSDREKRLTSLHGSIQKLIYGDEQNEEHVGLINDRAKPIIFSMAKLDQVKNISGLVECFGKSSKLRELVNLVVVGGNIDVQKSRDTEEMQEIKKMHSLIEKYNLNGQFRWIKAQVNRARNGELYRCIADVKGAFVQPAFYEGFGLTIVEAMTCGLPTFATCHGGPAEIIEHGVSGFHIEPHHPDEVAANLIKFFEECQHDPGYWNKISDAALNRIHERYTWKIYSERLLTLAGVYGFWKHVSKLERRETRRYLEMFYILKFRDLVQGIPMAIEDSDMARKTSDLLEQLDVVHHFSYDSLIRYCSSNVSGFPQSPTRFTVSQFGHGQSNPTYLLEVGSHDSVVNRYVLRKKPAGKLLASAHAVDREFQVLQALGAHTKVPVPKVFCMCNDPSVIGTAFYIMEYLEGRIFIDSKLPGVAPQRRSAIYRATAKALASIHSANVDSIGLGKYGKRNNYCKRQIERWAKQYVSSSKPASNPKMFALIDWLRHQIPSEDYSGATGGLVHGDFRIDNLVFHPTEDRVIGILDWELSTLGNQMCDVAYSCMTYVADIGPENVREGMEHSGLPDGIPSLPEYLADYCSLAERKWPVAEWKFYIAFSLFRGASIYAGVYNRWVKGNASGGERARHTGVLANGLIDAAWEFIEQNSVHPQHPPSVRYYSKEFVNGNDAQGRSDQGKFVPSQKVLALRKKLIKFMEEHIYPMENEFYKLAQSDSRWTVHPAEEKLKEMAKKEGLWNLWIPLDSAVRARNLIFNGSNNHLSTDANDLLLGAGLTNLEYGYLCEIMGRSIWAPQIFNCGAPDTGNMEVLLRYGNKEQLQEWLVPLLEGTIRSGFAMTEPQVASSDATNIECSIKRQGDSYIINGTKWWTSGAMDPRCRILIVMGKTDFNAAKHKQQSMILVDVQTPGVHIKRPLTVFGYDDAPHGHAEITFENVCVPAKNIILGEGRGFEIAQGRLGPGRLHHCMRLIGVAERGMQLMVQRAISRKTFGKFIAQHGSFLSDMAKCRIELERTRLLVLEAADQLDRHGNKKARGILAMAKVAAPNMALKVLDMAMQVHGAAGVSSETVLAHLWAASRTLRLADGPDEVHLGTIAKLELQKAKL</sequence>
<evidence type="ECO:0000256" key="9">
    <source>
        <dbReference type="ARBA" id="ARBA00022827"/>
    </source>
</evidence>
<dbReference type="FunFam" id="3.40.50.2000:FF:000006">
    <property type="entry name" value="Sucrose synthase"/>
    <property type="match status" value="1"/>
</dbReference>
<feature type="domain" description="Acyl-CoA oxidase/dehydrogenase middle" evidence="17">
    <location>
        <begin position="1364"/>
        <end position="1465"/>
    </location>
</feature>
<dbReference type="InterPro" id="IPR006091">
    <property type="entry name" value="Acyl-CoA_Oxase/DH_mid-dom"/>
</dbReference>
<dbReference type="InterPro" id="IPR001296">
    <property type="entry name" value="Glyco_trans_1"/>
</dbReference>
<feature type="domain" description="Glycosyl transferase family 1" evidence="14">
    <location>
        <begin position="567"/>
        <end position="731"/>
    </location>
</feature>
<dbReference type="InterPro" id="IPR036250">
    <property type="entry name" value="AcylCo_DH-like_C"/>
</dbReference>
<proteinExistence type="inferred from homology"/>
<dbReference type="InterPro" id="IPR000368">
    <property type="entry name" value="Sucrose_synth_GT-B1"/>
</dbReference>
<evidence type="ECO:0000256" key="8">
    <source>
        <dbReference type="ARBA" id="ARBA00022679"/>
    </source>
</evidence>
<dbReference type="PANTHER" id="PTHR45839">
    <property type="match status" value="1"/>
</dbReference>
<dbReference type="InterPro" id="IPR046373">
    <property type="entry name" value="Acyl-CoA_Oxase/DH_mid-dom_sf"/>
</dbReference>
<dbReference type="InterPro" id="IPR011009">
    <property type="entry name" value="Kinase-like_dom_sf"/>
</dbReference>
<evidence type="ECO:0000259" key="14">
    <source>
        <dbReference type="Pfam" id="PF00534"/>
    </source>
</evidence>
<dbReference type="InterPro" id="IPR012820">
    <property type="entry name" value="Sucrose_synthase_pln/cyn"/>
</dbReference>
<dbReference type="SUPFAM" id="SSF56645">
    <property type="entry name" value="Acyl-CoA dehydrogenase NM domain-like"/>
    <property type="match status" value="1"/>
</dbReference>
<dbReference type="Pfam" id="PF24862">
    <property type="entry name" value="SUS_EPBD"/>
    <property type="match status" value="1"/>
</dbReference>
<dbReference type="InterPro" id="IPR002575">
    <property type="entry name" value="Aminoglycoside_PTrfase"/>
</dbReference>
<evidence type="ECO:0000256" key="6">
    <source>
        <dbReference type="ARBA" id="ARBA00022630"/>
    </source>
</evidence>
<comment type="similarity">
    <text evidence="4">Belongs to the acyl-CoA dehydrogenase family.</text>
</comment>
<dbReference type="InterPro" id="IPR041726">
    <property type="entry name" value="ACAD10_11_N"/>
</dbReference>
<dbReference type="SUPFAM" id="SSF56112">
    <property type="entry name" value="Protein kinase-like (PK-like)"/>
    <property type="match status" value="1"/>
</dbReference>
<evidence type="ECO:0000256" key="5">
    <source>
        <dbReference type="ARBA" id="ARBA00012540"/>
    </source>
</evidence>
<dbReference type="Gene3D" id="3.40.50.2000">
    <property type="entry name" value="Glycogen Phosphorylase B"/>
    <property type="match status" value="2"/>
</dbReference>
<dbReference type="Pfam" id="PF24861">
    <property type="entry name" value="SUS_N"/>
    <property type="match status" value="1"/>
</dbReference>
<dbReference type="FunFam" id="2.40.110.10:FF:000002">
    <property type="entry name" value="Acyl-CoA dehydrogenase fadE12"/>
    <property type="match status" value="1"/>
</dbReference>
<dbReference type="Pfam" id="PF01636">
    <property type="entry name" value="APH"/>
    <property type="match status" value="1"/>
</dbReference>
<dbReference type="Gene3D" id="2.40.110.10">
    <property type="entry name" value="Butyryl-CoA Dehydrogenase, subunit A, domain 2"/>
    <property type="match status" value="1"/>
</dbReference>
<dbReference type="EMBL" id="JAYMYR010000007">
    <property type="protein sequence ID" value="KAK7354828.1"/>
    <property type="molecule type" value="Genomic_DNA"/>
</dbReference>
<dbReference type="InterPro" id="IPR037069">
    <property type="entry name" value="AcylCoA_DH/ox_N_sf"/>
</dbReference>
<evidence type="ECO:0000256" key="3">
    <source>
        <dbReference type="ARBA" id="ARBA00005894"/>
    </source>
</evidence>
<evidence type="ECO:0000256" key="10">
    <source>
        <dbReference type="ARBA" id="ARBA00023002"/>
    </source>
</evidence>
<gene>
    <name evidence="20" type="ORF">VNO80_20340</name>
</gene>
<protein>
    <recommendedName>
        <fullName evidence="5 12">Sucrose synthase</fullName>
        <ecNumber evidence="5 12">2.4.1.13</ecNumber>
    </recommendedName>
</protein>
<organism evidence="20 21">
    <name type="scientific">Phaseolus coccineus</name>
    <name type="common">Scarlet runner bean</name>
    <name type="synonym">Phaseolus multiflorus</name>
    <dbReference type="NCBI Taxonomy" id="3886"/>
    <lineage>
        <taxon>Eukaryota</taxon>
        <taxon>Viridiplantae</taxon>
        <taxon>Streptophyta</taxon>
        <taxon>Embryophyta</taxon>
        <taxon>Tracheophyta</taxon>
        <taxon>Spermatophyta</taxon>
        <taxon>Magnoliopsida</taxon>
        <taxon>eudicotyledons</taxon>
        <taxon>Gunneridae</taxon>
        <taxon>Pentapetalae</taxon>
        <taxon>rosids</taxon>
        <taxon>fabids</taxon>
        <taxon>Fabales</taxon>
        <taxon>Fabaceae</taxon>
        <taxon>Papilionoideae</taxon>
        <taxon>50 kb inversion clade</taxon>
        <taxon>NPAAA clade</taxon>
        <taxon>indigoferoid/millettioid clade</taxon>
        <taxon>Phaseoleae</taxon>
        <taxon>Phaseolus</taxon>
    </lineage>
</organism>
<dbReference type="FunFam" id="1.20.120.1230:FF:000001">
    <property type="entry name" value="Sucrose synthase"/>
    <property type="match status" value="1"/>
</dbReference>
<dbReference type="Pfam" id="PF00441">
    <property type="entry name" value="Acyl-CoA_dh_1"/>
    <property type="match status" value="1"/>
</dbReference>
<dbReference type="Pfam" id="PF00534">
    <property type="entry name" value="Glycos_transf_1"/>
    <property type="match status" value="1"/>
</dbReference>
<dbReference type="NCBIfam" id="TIGR02470">
    <property type="entry name" value="sucr_synth"/>
    <property type="match status" value="1"/>
</dbReference>
<dbReference type="GO" id="GO:0016627">
    <property type="term" value="F:oxidoreductase activity, acting on the CH-CH group of donors"/>
    <property type="evidence" value="ECO:0007669"/>
    <property type="project" value="InterPro"/>
</dbReference>
<accession>A0AAN9R5N4</accession>
<comment type="catalytic activity">
    <reaction evidence="11 12">
        <text>an NDP-alpha-D-glucose + D-fructose = a ribonucleoside 5'-diphosphate + sucrose + H(+)</text>
        <dbReference type="Rhea" id="RHEA:16241"/>
        <dbReference type="ChEBI" id="CHEBI:15378"/>
        <dbReference type="ChEBI" id="CHEBI:17992"/>
        <dbReference type="ChEBI" id="CHEBI:37721"/>
        <dbReference type="ChEBI" id="CHEBI:57930"/>
        <dbReference type="ChEBI" id="CHEBI:76533"/>
        <dbReference type="EC" id="2.4.1.13"/>
    </reaction>
</comment>
<feature type="domain" description="Sucrose synthase N-terminal" evidence="18">
    <location>
        <begin position="9"/>
        <end position="122"/>
    </location>
</feature>
<dbReference type="CDD" id="cd05154">
    <property type="entry name" value="ACAD10_11_N-like"/>
    <property type="match status" value="1"/>
</dbReference>
<feature type="domain" description="Sucrose synthase EPBD" evidence="19">
    <location>
        <begin position="157"/>
        <end position="244"/>
    </location>
</feature>
<keyword evidence="21" id="KW-1185">Reference proteome</keyword>
<comment type="function">
    <text evidence="2 12">Sucrose-cleaving enzyme that provides UDP-glucose and fructose for various metabolic pathways.</text>
</comment>
<comment type="similarity">
    <text evidence="3 12">Belongs to the glycosyltransferase 1 family. Plant sucrose synthase subfamily.</text>
</comment>
<evidence type="ECO:0000256" key="4">
    <source>
        <dbReference type="ARBA" id="ARBA00009347"/>
    </source>
</evidence>
<feature type="domain" description="Acyl-CoA dehydrogenase/oxidase C-terminal" evidence="13">
    <location>
        <begin position="1477"/>
        <end position="1625"/>
    </location>
</feature>
<dbReference type="GO" id="GO:0050660">
    <property type="term" value="F:flavin adenine dinucleotide binding"/>
    <property type="evidence" value="ECO:0007669"/>
    <property type="project" value="InterPro"/>
</dbReference>
<comment type="caution">
    <text evidence="20">The sequence shown here is derived from an EMBL/GenBank/DDBJ whole genome shotgun (WGS) entry which is preliminary data.</text>
</comment>